<sequence>MSYDTETYIKTMKMGKKTDEPDVAEFISAIAAENNAQLMVVACAEAAGSTTKASLLHLIKLVDSWVWSRTKSHLLPIGEGLLLMRIVGQSDNGGDTNGGHGGNNGRWGSHWVVKIDKCAGHEHVFRIRSPGVRVFRA</sequence>
<evidence type="ECO:0000313" key="1">
    <source>
        <dbReference type="EMBL" id="CAI9302329.1"/>
    </source>
</evidence>
<dbReference type="AlphaFoldDB" id="A0AA36A1P3"/>
<protein>
    <submittedName>
        <fullName evidence="1">Uncharacterized protein</fullName>
    </submittedName>
</protein>
<organism evidence="1 2">
    <name type="scientific">Lactuca saligna</name>
    <name type="common">Willowleaf lettuce</name>
    <dbReference type="NCBI Taxonomy" id="75948"/>
    <lineage>
        <taxon>Eukaryota</taxon>
        <taxon>Viridiplantae</taxon>
        <taxon>Streptophyta</taxon>
        <taxon>Embryophyta</taxon>
        <taxon>Tracheophyta</taxon>
        <taxon>Spermatophyta</taxon>
        <taxon>Magnoliopsida</taxon>
        <taxon>eudicotyledons</taxon>
        <taxon>Gunneridae</taxon>
        <taxon>Pentapetalae</taxon>
        <taxon>asterids</taxon>
        <taxon>campanulids</taxon>
        <taxon>Asterales</taxon>
        <taxon>Asteraceae</taxon>
        <taxon>Cichorioideae</taxon>
        <taxon>Cichorieae</taxon>
        <taxon>Lactucinae</taxon>
        <taxon>Lactuca</taxon>
    </lineage>
</organism>
<dbReference type="PANTHER" id="PTHR33593:SF32">
    <property type="entry name" value="S-ADENOSYL-L-METHIONINE-DEPENDENT METHYLTRANSFERASE"/>
    <property type="match status" value="1"/>
</dbReference>
<accession>A0AA36A1P3</accession>
<dbReference type="Pfam" id="PF07279">
    <property type="entry name" value="DUF1442"/>
    <property type="match status" value="1"/>
</dbReference>
<keyword evidence="2" id="KW-1185">Reference proteome</keyword>
<reference evidence="1" key="1">
    <citation type="submission" date="2023-04" db="EMBL/GenBank/DDBJ databases">
        <authorList>
            <person name="Vijverberg K."/>
            <person name="Xiong W."/>
            <person name="Schranz E."/>
        </authorList>
    </citation>
    <scope>NUCLEOTIDE SEQUENCE</scope>
</reference>
<dbReference type="InterPro" id="IPR009902">
    <property type="entry name" value="DUF1442"/>
</dbReference>
<gene>
    <name evidence="1" type="ORF">LSALG_LOCUS40823</name>
</gene>
<dbReference type="Proteomes" id="UP001177003">
    <property type="component" value="Chromosome 9"/>
</dbReference>
<proteinExistence type="predicted"/>
<name>A0AA36A1P3_LACSI</name>
<evidence type="ECO:0000313" key="2">
    <source>
        <dbReference type="Proteomes" id="UP001177003"/>
    </source>
</evidence>
<dbReference type="PANTHER" id="PTHR33593">
    <property type="entry name" value="DUF1442 FAMILY PROTEIN"/>
    <property type="match status" value="1"/>
</dbReference>
<dbReference type="EMBL" id="OX465085">
    <property type="protein sequence ID" value="CAI9302329.1"/>
    <property type="molecule type" value="Genomic_DNA"/>
</dbReference>